<dbReference type="Proteomes" id="UP000178558">
    <property type="component" value="Unassembled WGS sequence"/>
</dbReference>
<comment type="similarity">
    <text evidence="1">Belongs to the IlvD/Edd family.</text>
</comment>
<dbReference type="PANTHER" id="PTHR21000:SF5">
    <property type="entry name" value="DIHYDROXY-ACID DEHYDRATASE, MITOCHONDRIAL"/>
    <property type="match status" value="1"/>
</dbReference>
<evidence type="ECO:0000259" key="7">
    <source>
        <dbReference type="Pfam" id="PF24877"/>
    </source>
</evidence>
<evidence type="ECO:0000256" key="5">
    <source>
        <dbReference type="ARBA" id="ARBA00023239"/>
    </source>
</evidence>
<feature type="domain" description="Dihydroxy-acid/6-phosphogluconate dehydratase C-terminal" evidence="7">
    <location>
        <begin position="374"/>
        <end position="584"/>
    </location>
</feature>
<sequence>MAPESQFRSQNPGRDCQAIGTARFLGLDENPDSIHADTWAVIGNRGDSQCYLGVKDKVDAIQRVLSHRVKLGQLPVRLLDVNFMGGVSDGQLNGTERMRFSLVGRETTNDAVCLHLSGSDVKGTIAVVACDKPPVGTLAAILEHNEPSIVMSDGSIRPGIDPDTKERIDIVSGFLVAGDTDEDKKAKIALHACPGYGSCGGMFTYNTMQSFIATLGMEPLHMVSPASEDPRRRNEFPGELVDYLQVMTEKDIKPRDIVTPASLRNAMIVAMAIGGSTNVLLHGPELARAAGLDWREDVLSREEFNALSRKVPVLTNARPYGEFSMVDIDENGGLQVVVKELLEAGFLEGETLTCTGETLAKQIERLNPPKPDGKVIYSVENPFKKSGGLRDLKGNLAPEGGAVIKVAGIEGGVKDGIFEGKARTFDSEQSLLTALSETPEIFQDKDIVVIRYEGPKGAPGMPEMLDPTSRISTLCRDKNITIALMTDARFSGGSVGLVVGHVTPEAYDGGPIALVEDGDTIVIDLNRDSIDCVELDDNQTRLEREVKWIEEYKNNNGIHPLVKPTDHRLLNRMRYSASTALEGAGMRNPQ</sequence>
<dbReference type="GO" id="GO:0004160">
    <property type="term" value="F:dihydroxy-acid dehydratase activity"/>
    <property type="evidence" value="ECO:0007669"/>
    <property type="project" value="TreeGrafter"/>
</dbReference>
<evidence type="ECO:0000256" key="2">
    <source>
        <dbReference type="ARBA" id="ARBA00022723"/>
    </source>
</evidence>
<evidence type="ECO:0000256" key="3">
    <source>
        <dbReference type="ARBA" id="ARBA00023004"/>
    </source>
</evidence>
<dbReference type="FunFam" id="3.50.30.80:FF:000001">
    <property type="entry name" value="Dihydroxy-acid dehydratase"/>
    <property type="match status" value="1"/>
</dbReference>
<feature type="domain" description="Dihydroxy-acid/6-phosphogluconate dehydratase N-terminal" evidence="6">
    <location>
        <begin position="81"/>
        <end position="361"/>
    </location>
</feature>
<dbReference type="InterPro" id="IPR000581">
    <property type="entry name" value="ILV_EDD_N"/>
</dbReference>
<dbReference type="PANTHER" id="PTHR21000">
    <property type="entry name" value="DIHYDROXY-ACID DEHYDRATASE DAD"/>
    <property type="match status" value="1"/>
</dbReference>
<dbReference type="AlphaFoldDB" id="A0A1F7J5R3"/>
<dbReference type="GO" id="GO:0009082">
    <property type="term" value="P:branched-chain amino acid biosynthetic process"/>
    <property type="evidence" value="ECO:0007669"/>
    <property type="project" value="TreeGrafter"/>
</dbReference>
<dbReference type="Gene3D" id="3.50.30.80">
    <property type="entry name" value="IlvD/EDD C-terminal domain-like"/>
    <property type="match status" value="1"/>
</dbReference>
<dbReference type="Pfam" id="PF24877">
    <property type="entry name" value="ILV_EDD_C"/>
    <property type="match status" value="1"/>
</dbReference>
<dbReference type="PROSITE" id="PS00887">
    <property type="entry name" value="ILVD_EDD_2"/>
    <property type="match status" value="1"/>
</dbReference>
<dbReference type="InterPro" id="IPR037237">
    <property type="entry name" value="IlvD/EDD_N"/>
</dbReference>
<evidence type="ECO:0000313" key="9">
    <source>
        <dbReference type="Proteomes" id="UP000178558"/>
    </source>
</evidence>
<evidence type="ECO:0000259" key="6">
    <source>
        <dbReference type="Pfam" id="PF00920"/>
    </source>
</evidence>
<dbReference type="Pfam" id="PF00920">
    <property type="entry name" value="ILVD_EDD_N"/>
    <property type="match status" value="1"/>
</dbReference>
<reference evidence="8 9" key="1">
    <citation type="journal article" date="2016" name="Nat. Commun.">
        <title>Thousands of microbial genomes shed light on interconnected biogeochemical processes in an aquifer system.</title>
        <authorList>
            <person name="Anantharaman K."/>
            <person name="Brown C.T."/>
            <person name="Hug L.A."/>
            <person name="Sharon I."/>
            <person name="Castelle C.J."/>
            <person name="Probst A.J."/>
            <person name="Thomas B.C."/>
            <person name="Singh A."/>
            <person name="Wilkins M.J."/>
            <person name="Karaoz U."/>
            <person name="Brodie E.L."/>
            <person name="Williams K.H."/>
            <person name="Hubbard S.S."/>
            <person name="Banfield J.F."/>
        </authorList>
    </citation>
    <scope>NUCLEOTIDE SEQUENCE [LARGE SCALE GENOMIC DNA]</scope>
</reference>
<dbReference type="SUPFAM" id="SSF143975">
    <property type="entry name" value="IlvD/EDD N-terminal domain-like"/>
    <property type="match status" value="1"/>
</dbReference>
<evidence type="ECO:0000256" key="1">
    <source>
        <dbReference type="ARBA" id="ARBA00006486"/>
    </source>
</evidence>
<proteinExistence type="inferred from homology"/>
<dbReference type="EMBL" id="MGAQ01000010">
    <property type="protein sequence ID" value="OGK50933.1"/>
    <property type="molecule type" value="Genomic_DNA"/>
</dbReference>
<dbReference type="InterPro" id="IPR050165">
    <property type="entry name" value="DHAD_IlvD/Edd"/>
</dbReference>
<name>A0A1F7J5R3_9BACT</name>
<keyword evidence="4" id="KW-0411">Iron-sulfur</keyword>
<keyword evidence="5" id="KW-0456">Lyase</keyword>
<keyword evidence="2" id="KW-0479">Metal-binding</keyword>
<protein>
    <submittedName>
        <fullName evidence="8">Dihydroxy-acid dehydratase</fullName>
    </submittedName>
</protein>
<organism evidence="8 9">
    <name type="scientific">Candidatus Roizmanbacteria bacterium RIFCSPLOWO2_01_FULL_40_42</name>
    <dbReference type="NCBI Taxonomy" id="1802066"/>
    <lineage>
        <taxon>Bacteria</taxon>
        <taxon>Candidatus Roizmaniibacteriota</taxon>
    </lineage>
</organism>
<dbReference type="GO" id="GO:0051536">
    <property type="term" value="F:iron-sulfur cluster binding"/>
    <property type="evidence" value="ECO:0007669"/>
    <property type="project" value="UniProtKB-KW"/>
</dbReference>
<comment type="caution">
    <text evidence="8">The sequence shown here is derived from an EMBL/GenBank/DDBJ whole genome shotgun (WGS) entry which is preliminary data.</text>
</comment>
<evidence type="ECO:0000256" key="4">
    <source>
        <dbReference type="ARBA" id="ARBA00023014"/>
    </source>
</evidence>
<evidence type="ECO:0000313" key="8">
    <source>
        <dbReference type="EMBL" id="OGK50933.1"/>
    </source>
</evidence>
<dbReference type="InterPro" id="IPR056740">
    <property type="entry name" value="ILV_EDD_C"/>
</dbReference>
<dbReference type="InterPro" id="IPR042096">
    <property type="entry name" value="Dihydro-acid_dehy_C"/>
</dbReference>
<keyword evidence="3" id="KW-0408">Iron</keyword>
<accession>A0A1F7J5R3</accession>
<gene>
    <name evidence="8" type="ORF">A3B50_01510</name>
</gene>
<dbReference type="SUPFAM" id="SSF52016">
    <property type="entry name" value="LeuD/IlvD-like"/>
    <property type="match status" value="1"/>
</dbReference>
<dbReference type="GO" id="GO:0046872">
    <property type="term" value="F:metal ion binding"/>
    <property type="evidence" value="ECO:0007669"/>
    <property type="project" value="UniProtKB-KW"/>
</dbReference>
<dbReference type="InterPro" id="IPR020558">
    <property type="entry name" value="DiOHA_6PGluconate_deHydtase_CS"/>
</dbReference>